<dbReference type="RefSeq" id="WP_188898235.1">
    <property type="nucleotide sequence ID" value="NZ_BMMZ01000018.1"/>
</dbReference>
<proteinExistence type="predicted"/>
<dbReference type="Gene3D" id="3.10.180.10">
    <property type="entry name" value="2,3-Dihydroxybiphenyl 1,2-Dioxygenase, domain 1"/>
    <property type="match status" value="1"/>
</dbReference>
<dbReference type="AlphaFoldDB" id="A0A917W9E0"/>
<dbReference type="Proteomes" id="UP000613840">
    <property type="component" value="Unassembled WGS sequence"/>
</dbReference>
<organism evidence="1 2">
    <name type="scientific">Microlunatus endophyticus</name>
    <dbReference type="NCBI Taxonomy" id="1716077"/>
    <lineage>
        <taxon>Bacteria</taxon>
        <taxon>Bacillati</taxon>
        <taxon>Actinomycetota</taxon>
        <taxon>Actinomycetes</taxon>
        <taxon>Propionibacteriales</taxon>
        <taxon>Propionibacteriaceae</taxon>
        <taxon>Microlunatus</taxon>
    </lineage>
</organism>
<dbReference type="InterPro" id="IPR029068">
    <property type="entry name" value="Glyas_Bleomycin-R_OHBP_Dase"/>
</dbReference>
<protein>
    <submittedName>
        <fullName evidence="1">Uncharacterized protein</fullName>
    </submittedName>
</protein>
<comment type="caution">
    <text evidence="1">The sequence shown here is derived from an EMBL/GenBank/DDBJ whole genome shotgun (WGS) entry which is preliminary data.</text>
</comment>
<evidence type="ECO:0000313" key="2">
    <source>
        <dbReference type="Proteomes" id="UP000613840"/>
    </source>
</evidence>
<accession>A0A917W9E0</accession>
<reference evidence="1" key="2">
    <citation type="submission" date="2020-09" db="EMBL/GenBank/DDBJ databases">
        <authorList>
            <person name="Sun Q."/>
            <person name="Zhou Y."/>
        </authorList>
    </citation>
    <scope>NUCLEOTIDE SEQUENCE</scope>
    <source>
        <strain evidence="1">CGMCC 4.7306</strain>
    </source>
</reference>
<keyword evidence="2" id="KW-1185">Reference proteome</keyword>
<name>A0A917W9E0_9ACTN</name>
<reference evidence="1" key="1">
    <citation type="journal article" date="2014" name="Int. J. Syst. Evol. Microbiol.">
        <title>Complete genome sequence of Corynebacterium casei LMG S-19264T (=DSM 44701T), isolated from a smear-ripened cheese.</title>
        <authorList>
            <consortium name="US DOE Joint Genome Institute (JGI-PGF)"/>
            <person name="Walter F."/>
            <person name="Albersmeier A."/>
            <person name="Kalinowski J."/>
            <person name="Ruckert C."/>
        </authorList>
    </citation>
    <scope>NUCLEOTIDE SEQUENCE</scope>
    <source>
        <strain evidence="1">CGMCC 4.7306</strain>
    </source>
</reference>
<sequence>MAALASFARICVSDLDAGLKALTASGVTDVRLRFGHPASLQLALVGEVLVLAGSDEVIEPFRSTDVTVIVDDLDGAVAAALSASAEIIREPAEQQVGRNATVAFPGGPIIEYVQWNEETRTVAGL</sequence>
<dbReference type="EMBL" id="BMMZ01000018">
    <property type="protein sequence ID" value="GGL82444.1"/>
    <property type="molecule type" value="Genomic_DNA"/>
</dbReference>
<evidence type="ECO:0000313" key="1">
    <source>
        <dbReference type="EMBL" id="GGL82444.1"/>
    </source>
</evidence>
<gene>
    <name evidence="1" type="ORF">GCM10011575_45840</name>
</gene>
<dbReference type="SUPFAM" id="SSF54593">
    <property type="entry name" value="Glyoxalase/Bleomycin resistance protein/Dihydroxybiphenyl dioxygenase"/>
    <property type="match status" value="1"/>
</dbReference>